<name>A0A9P6A036_PLEER</name>
<keyword evidence="2" id="KW-1185">Reference proteome</keyword>
<dbReference type="EMBL" id="MU154554">
    <property type="protein sequence ID" value="KAF9496243.1"/>
    <property type="molecule type" value="Genomic_DNA"/>
</dbReference>
<reference evidence="1" key="1">
    <citation type="submission" date="2020-11" db="EMBL/GenBank/DDBJ databases">
        <authorList>
            <consortium name="DOE Joint Genome Institute"/>
            <person name="Ahrendt S."/>
            <person name="Riley R."/>
            <person name="Andreopoulos W."/>
            <person name="Labutti K."/>
            <person name="Pangilinan J."/>
            <person name="Ruiz-Duenas F.J."/>
            <person name="Barrasa J.M."/>
            <person name="Sanchez-Garcia M."/>
            <person name="Camarero S."/>
            <person name="Miyauchi S."/>
            <person name="Serrano A."/>
            <person name="Linde D."/>
            <person name="Babiker R."/>
            <person name="Drula E."/>
            <person name="Ayuso-Fernandez I."/>
            <person name="Pacheco R."/>
            <person name="Padilla G."/>
            <person name="Ferreira P."/>
            <person name="Barriuso J."/>
            <person name="Kellner H."/>
            <person name="Castanera R."/>
            <person name="Alfaro M."/>
            <person name="Ramirez L."/>
            <person name="Pisabarro A.G."/>
            <person name="Kuo A."/>
            <person name="Tritt A."/>
            <person name="Lipzen A."/>
            <person name="He G."/>
            <person name="Yan M."/>
            <person name="Ng V."/>
            <person name="Cullen D."/>
            <person name="Martin F."/>
            <person name="Rosso M.-N."/>
            <person name="Henrissat B."/>
            <person name="Hibbett D."/>
            <person name="Martinez A.T."/>
            <person name="Grigoriev I.V."/>
        </authorList>
    </citation>
    <scope>NUCLEOTIDE SEQUENCE</scope>
    <source>
        <strain evidence="1">ATCC 90797</strain>
    </source>
</reference>
<dbReference type="Proteomes" id="UP000807025">
    <property type="component" value="Unassembled WGS sequence"/>
</dbReference>
<organism evidence="1 2">
    <name type="scientific">Pleurotus eryngii</name>
    <name type="common">Boletus of the steppes</name>
    <dbReference type="NCBI Taxonomy" id="5323"/>
    <lineage>
        <taxon>Eukaryota</taxon>
        <taxon>Fungi</taxon>
        <taxon>Dikarya</taxon>
        <taxon>Basidiomycota</taxon>
        <taxon>Agaricomycotina</taxon>
        <taxon>Agaricomycetes</taxon>
        <taxon>Agaricomycetidae</taxon>
        <taxon>Agaricales</taxon>
        <taxon>Pleurotineae</taxon>
        <taxon>Pleurotaceae</taxon>
        <taxon>Pleurotus</taxon>
    </lineage>
</organism>
<protein>
    <submittedName>
        <fullName evidence="1">Uncharacterized protein</fullName>
    </submittedName>
</protein>
<comment type="caution">
    <text evidence="1">The sequence shown here is derived from an EMBL/GenBank/DDBJ whole genome shotgun (WGS) entry which is preliminary data.</text>
</comment>
<gene>
    <name evidence="1" type="ORF">BDN71DRAFT_1505939</name>
</gene>
<evidence type="ECO:0000313" key="2">
    <source>
        <dbReference type="Proteomes" id="UP000807025"/>
    </source>
</evidence>
<proteinExistence type="predicted"/>
<sequence>MTPITYLPMYSLRKCYTAFALAAAWFCLATGCLNHCCNTNTTNEDAAPLNIPFPPCEFQGALHTPISCGLRRLADIGYASPPPISTTSPDYRLIRIVQEAYTTGDKVVEKAYSHLRRLLGETQCFAVEVESPCTLSQRALQQTSAAVHVSTDEANSYLGLRLLPLKCFAVEVEPPSTSSQRTLQQTSGAVRASTDEANGCLGEVYASSLQR</sequence>
<evidence type="ECO:0000313" key="1">
    <source>
        <dbReference type="EMBL" id="KAF9496243.1"/>
    </source>
</evidence>
<dbReference type="AlphaFoldDB" id="A0A9P6A036"/>
<accession>A0A9P6A036</accession>